<dbReference type="AlphaFoldDB" id="A0A364NIC8"/>
<dbReference type="Proteomes" id="UP000250744">
    <property type="component" value="Unassembled WGS sequence"/>
</dbReference>
<evidence type="ECO:0000313" key="2">
    <source>
        <dbReference type="EMBL" id="RAU16879.1"/>
    </source>
</evidence>
<dbReference type="InterPro" id="IPR036514">
    <property type="entry name" value="SGNH_hydro_sf"/>
</dbReference>
<gene>
    <name evidence="2" type="ORF">DN062_15915</name>
</gene>
<evidence type="ECO:0000313" key="3">
    <source>
        <dbReference type="Proteomes" id="UP000250744"/>
    </source>
</evidence>
<dbReference type="PANTHER" id="PTHR30383:SF24">
    <property type="entry name" value="THIOESTERASE 1_PROTEASE 1_LYSOPHOSPHOLIPASE L1"/>
    <property type="match status" value="1"/>
</dbReference>
<dbReference type="RefSeq" id="WP_112160286.1">
    <property type="nucleotide sequence ID" value="NZ_QKRX01000015.1"/>
</dbReference>
<dbReference type="GO" id="GO:0004622">
    <property type="term" value="F:phosphatidylcholine lysophospholipase activity"/>
    <property type="evidence" value="ECO:0007669"/>
    <property type="project" value="TreeGrafter"/>
</dbReference>
<dbReference type="Pfam" id="PF13472">
    <property type="entry name" value="Lipase_GDSL_2"/>
    <property type="match status" value="1"/>
</dbReference>
<accession>A0A364NIC8</accession>
<sequence>MRYLISILLLIGLVNTVQAKTLLVLGDSLSAAYGISPSEGWVSLMADRLSQESADYQVVNASVSGETTSGGLNRLPSLLATHKPQWVLIELGANDALRGTPISVIRENLSALIELSLAEDAQVLLIGIRIPSNYGARYGDAFFELFTEVADHYEVDRVPFLLENVALNWDLMQSDGLHPNAQAQPVILDNVWPFVERLLED</sequence>
<dbReference type="InterPro" id="IPR051532">
    <property type="entry name" value="Ester_Hydrolysis_Enzymes"/>
</dbReference>
<dbReference type="Gene3D" id="3.40.50.1110">
    <property type="entry name" value="SGNH hydrolase"/>
    <property type="match status" value="1"/>
</dbReference>
<dbReference type="OrthoDB" id="9786188at2"/>
<comment type="caution">
    <text evidence="2">The sequence shown here is derived from an EMBL/GenBank/DDBJ whole genome shotgun (WGS) entry which is preliminary data.</text>
</comment>
<dbReference type="EMBL" id="QKRX01000015">
    <property type="protein sequence ID" value="RAU16879.1"/>
    <property type="molecule type" value="Genomic_DNA"/>
</dbReference>
<dbReference type="CDD" id="cd01822">
    <property type="entry name" value="Lysophospholipase_L1_like"/>
    <property type="match status" value="1"/>
</dbReference>
<organism evidence="2 3">
    <name type="scientific">Nitrincola tibetensis</name>
    <dbReference type="NCBI Taxonomy" id="2219697"/>
    <lineage>
        <taxon>Bacteria</taxon>
        <taxon>Pseudomonadati</taxon>
        <taxon>Pseudomonadota</taxon>
        <taxon>Gammaproteobacteria</taxon>
        <taxon>Oceanospirillales</taxon>
        <taxon>Oceanospirillaceae</taxon>
        <taxon>Nitrincola</taxon>
    </lineage>
</organism>
<dbReference type="InterPro" id="IPR013830">
    <property type="entry name" value="SGNH_hydro"/>
</dbReference>
<proteinExistence type="predicted"/>
<feature type="domain" description="SGNH hydrolase-type esterase" evidence="1">
    <location>
        <begin position="24"/>
        <end position="182"/>
    </location>
</feature>
<reference evidence="2 3" key="1">
    <citation type="submission" date="2018-06" db="EMBL/GenBank/DDBJ databases">
        <title>Nitrincola tibetense sp. nov., isolated from Lake XuguoCo on Tibetan Plateau.</title>
        <authorList>
            <person name="Xing P."/>
        </authorList>
    </citation>
    <scope>NUCLEOTIDE SEQUENCE [LARGE SCALE GENOMIC DNA]</scope>
    <source>
        <strain evidence="3">xg18</strain>
    </source>
</reference>
<keyword evidence="3" id="KW-1185">Reference proteome</keyword>
<dbReference type="PANTHER" id="PTHR30383">
    <property type="entry name" value="THIOESTERASE 1/PROTEASE 1/LYSOPHOSPHOLIPASE L1"/>
    <property type="match status" value="1"/>
</dbReference>
<evidence type="ECO:0000259" key="1">
    <source>
        <dbReference type="Pfam" id="PF13472"/>
    </source>
</evidence>
<name>A0A364NIC8_9GAMM</name>
<dbReference type="SUPFAM" id="SSF52266">
    <property type="entry name" value="SGNH hydrolase"/>
    <property type="match status" value="1"/>
</dbReference>
<protein>
    <submittedName>
        <fullName evidence="2">Arylesterase</fullName>
    </submittedName>
</protein>